<dbReference type="InterPro" id="IPR045090">
    <property type="entry name" value="Pept_M3A_M3B"/>
</dbReference>
<dbReference type="SUPFAM" id="SSF55486">
    <property type="entry name" value="Metalloproteases ('zincins'), catalytic domain"/>
    <property type="match status" value="1"/>
</dbReference>
<dbReference type="Gene3D" id="1.10.1370.40">
    <property type="match status" value="1"/>
</dbReference>
<dbReference type="PANTHER" id="PTHR43660:SF1">
    <property type="entry name" value="DIPEPTIDYL CARBOXYPEPTIDASE"/>
    <property type="match status" value="1"/>
</dbReference>
<dbReference type="AlphaFoldDB" id="Q4PK64"/>
<sequence length="90" mass="10407">MTNPFYEDYKNEFQVPNFKSIKIDHYLPAFEEGIRAREKEIINISNNDKNPSFENTIAELEKSGELLTKVTAVFYNLLSADTNDDLDKLS</sequence>
<dbReference type="PANTHER" id="PTHR43660">
    <property type="entry name" value="DIPEPTIDYL CARBOXYPEPTIDASE"/>
    <property type="match status" value="1"/>
</dbReference>
<dbReference type="EMBL" id="DQ077554">
    <property type="protein sequence ID" value="AAY82685.1"/>
    <property type="molecule type" value="Genomic_DNA"/>
</dbReference>
<dbReference type="GO" id="GO:0005829">
    <property type="term" value="C:cytosol"/>
    <property type="evidence" value="ECO:0007669"/>
    <property type="project" value="TreeGrafter"/>
</dbReference>
<dbReference type="GO" id="GO:0004222">
    <property type="term" value="F:metalloendopeptidase activity"/>
    <property type="evidence" value="ECO:0007669"/>
    <property type="project" value="InterPro"/>
</dbReference>
<evidence type="ECO:0000313" key="1">
    <source>
        <dbReference type="EMBL" id="AAY82685.1"/>
    </source>
</evidence>
<reference evidence="1" key="1">
    <citation type="journal article" date="2005" name="PLoS Biol.">
        <title>New insights into metabolic properties of marine bacteria encoding proteorhodopsins.</title>
        <authorList>
            <person name="Sabehi G."/>
            <person name="Loy A."/>
            <person name="Jung K.H."/>
            <person name="Partha R."/>
            <person name="Spudich J.L."/>
            <person name="Isaacson T."/>
            <person name="Hirschberg J."/>
            <person name="Wagner M."/>
            <person name="Beja O."/>
        </authorList>
    </citation>
    <scope>NUCLEOTIDE SEQUENCE</scope>
</reference>
<proteinExistence type="predicted"/>
<protein>
    <submittedName>
        <fullName evidence="1">Peptidyl-dipeptidase Dcp</fullName>
    </submittedName>
</protein>
<organism evidence="1">
    <name type="scientific">uncultured bacterium MedeBAC49C08</name>
    <dbReference type="NCBI Taxonomy" id="332274"/>
    <lineage>
        <taxon>Bacteria</taxon>
        <taxon>environmental samples</taxon>
    </lineage>
</organism>
<accession>Q4PK64</accession>
<dbReference type="GO" id="GO:0004180">
    <property type="term" value="F:carboxypeptidase activity"/>
    <property type="evidence" value="ECO:0007669"/>
    <property type="project" value="TreeGrafter"/>
</dbReference>
<name>Q4PK64_9BACT</name>
<dbReference type="GO" id="GO:0006508">
    <property type="term" value="P:proteolysis"/>
    <property type="evidence" value="ECO:0007669"/>
    <property type="project" value="InterPro"/>
</dbReference>